<dbReference type="AlphaFoldDB" id="E1SV24"/>
<evidence type="ECO:0000313" key="2">
    <source>
        <dbReference type="Proteomes" id="UP000006683"/>
    </source>
</evidence>
<gene>
    <name evidence="1" type="ordered locus">Fbal_3125</name>
</gene>
<name>E1SV24_FERBD</name>
<accession>E1SV24</accession>
<sequence>MDERARNEYLESCHQQLRELFSTDSGKRSDPAALHRVQGFIHAGKVLGVLTREQSQTMMEQVHLEVRGETLAERAQRKARLEAARRGEYECFDTPPSER</sequence>
<organism evidence="1 2">
    <name type="scientific">Ferrimonas balearica (strain DSM 9799 / CCM 4581 / KCTC 23876 / PAT)</name>
    <dbReference type="NCBI Taxonomy" id="550540"/>
    <lineage>
        <taxon>Bacteria</taxon>
        <taxon>Pseudomonadati</taxon>
        <taxon>Pseudomonadota</taxon>
        <taxon>Gammaproteobacteria</taxon>
        <taxon>Alteromonadales</taxon>
        <taxon>Ferrimonadaceae</taxon>
        <taxon>Ferrimonas</taxon>
    </lineage>
</organism>
<dbReference type="HOGENOM" id="CLU_2271463_0_0_6"/>
<dbReference type="EMBL" id="CP002209">
    <property type="protein sequence ID" value="ADN77324.1"/>
    <property type="molecule type" value="Genomic_DNA"/>
</dbReference>
<reference evidence="1 2" key="1">
    <citation type="journal article" date="2010" name="Stand. Genomic Sci.">
        <title>Complete genome sequence of Ferrimonas balearica type strain (PAT).</title>
        <authorList>
            <person name="Nolan M."/>
            <person name="Sikorski J."/>
            <person name="Davenport K."/>
            <person name="Lucas S."/>
            <person name="Glavina Del Rio T."/>
            <person name="Tice H."/>
            <person name="Cheng J."/>
            <person name="Goodwin L."/>
            <person name="Pitluck S."/>
            <person name="Liolios K."/>
            <person name="Ivanova N."/>
            <person name="Mavromatis K."/>
            <person name="Ovchinnikova G."/>
            <person name="Pati A."/>
            <person name="Chen A."/>
            <person name="Palaniappan K."/>
            <person name="Land M."/>
            <person name="Hauser L."/>
            <person name="Chang Y."/>
            <person name="Jeffries C."/>
            <person name="Tapia R."/>
            <person name="Brettin T."/>
            <person name="Detter J."/>
            <person name="Han C."/>
            <person name="Yasawong M."/>
            <person name="Rohde M."/>
            <person name="Tindall B."/>
            <person name="Goker M."/>
            <person name="Woyke T."/>
            <person name="Bristow J."/>
            <person name="Eisen J."/>
            <person name="Markowitz V."/>
            <person name="Hugenholtz P."/>
            <person name="Kyrpides N."/>
            <person name="Klenk H."/>
            <person name="Lapidus A."/>
        </authorList>
    </citation>
    <scope>NUCLEOTIDE SEQUENCE [LARGE SCALE GENOMIC DNA]</scope>
    <source>
        <strain evidence="2">DSM 9799 / CCM 4581 / KCTC 23876 / PAT</strain>
    </source>
</reference>
<evidence type="ECO:0000313" key="1">
    <source>
        <dbReference type="EMBL" id="ADN77324.1"/>
    </source>
</evidence>
<dbReference type="Proteomes" id="UP000006683">
    <property type="component" value="Chromosome"/>
</dbReference>
<keyword evidence="2" id="KW-1185">Reference proteome</keyword>
<proteinExistence type="predicted"/>
<dbReference type="KEGG" id="fbl:Fbal_3125"/>
<dbReference type="eggNOG" id="ENOG50339QQ">
    <property type="taxonomic scope" value="Bacteria"/>
</dbReference>
<protein>
    <submittedName>
        <fullName evidence="1">Uncharacterized protein</fullName>
    </submittedName>
</protein>